<dbReference type="EMBL" id="FTOG01000003">
    <property type="protein sequence ID" value="SIS67425.1"/>
    <property type="molecule type" value="Genomic_DNA"/>
</dbReference>
<protein>
    <submittedName>
        <fullName evidence="1">Uncharacterized protein</fullName>
    </submittedName>
</protein>
<dbReference type="AlphaFoldDB" id="A0A1N7L0R6"/>
<dbReference type="Proteomes" id="UP000186221">
    <property type="component" value="Unassembled WGS sequence"/>
</dbReference>
<sequence>MSDFVSDTIEGLIVGMAESLRAAQEQLNATPPLDGWGRPTQQYRIPHLDFEINFTLTHDEASGRQKIKRIGKTDGTTHSEGNAKISGRFVAVPAGDGMPLPVLALRRVPEKKQKPRLVVVAGNTAGELLIGARVELNIDQAASAALSEAAGVRGIRFSDHVQFETAVLDTGNDGTADTVVTLSNRLPDKALVVITAALGPETASLVLGKEG</sequence>
<reference evidence="2" key="1">
    <citation type="submission" date="2017-01" db="EMBL/GenBank/DDBJ databases">
        <authorList>
            <person name="Varghese N."/>
            <person name="Submissions S."/>
        </authorList>
    </citation>
    <scope>NUCLEOTIDE SEQUENCE [LARGE SCALE GENOMIC DNA]</scope>
    <source>
        <strain evidence="2">DSM 19945</strain>
    </source>
</reference>
<accession>A0A1N7L0R6</accession>
<organism evidence="1 2">
    <name type="scientific">Rhodobacter aestuarii</name>
    <dbReference type="NCBI Taxonomy" id="453582"/>
    <lineage>
        <taxon>Bacteria</taxon>
        <taxon>Pseudomonadati</taxon>
        <taxon>Pseudomonadota</taxon>
        <taxon>Alphaproteobacteria</taxon>
        <taxon>Rhodobacterales</taxon>
        <taxon>Rhodobacter group</taxon>
        <taxon>Rhodobacter</taxon>
    </lineage>
</organism>
<evidence type="ECO:0000313" key="2">
    <source>
        <dbReference type="Proteomes" id="UP000186221"/>
    </source>
</evidence>
<gene>
    <name evidence="1" type="ORF">SAMN05421580_103161</name>
</gene>
<evidence type="ECO:0000313" key="1">
    <source>
        <dbReference type="EMBL" id="SIS67425.1"/>
    </source>
</evidence>
<dbReference type="RefSeq" id="WP_076484168.1">
    <property type="nucleotide sequence ID" value="NZ_FTOG01000003.1"/>
</dbReference>
<keyword evidence="2" id="KW-1185">Reference proteome</keyword>
<proteinExistence type="predicted"/>
<name>A0A1N7L0R6_9RHOB</name>
<dbReference type="OrthoDB" id="1187245at2"/>
<dbReference type="STRING" id="453582.SAMN05421580_103161"/>